<evidence type="ECO:0000313" key="3">
    <source>
        <dbReference type="Proteomes" id="UP000253817"/>
    </source>
</evidence>
<keyword evidence="3" id="KW-1185">Reference proteome</keyword>
<evidence type="ECO:0000313" key="1">
    <source>
        <dbReference type="EMBL" id="RDB70667.1"/>
    </source>
</evidence>
<gene>
    <name evidence="1" type="ORF">C1876_02845</name>
    <name evidence="2" type="ORF">DMP09_12780</name>
</gene>
<dbReference type="Proteomes" id="UP000253817">
    <property type="component" value="Unassembled WGS sequence"/>
</dbReference>
<dbReference type="EMBL" id="QICC01000064">
    <property type="protein sequence ID" value="RNM40775.1"/>
    <property type="molecule type" value="Genomic_DNA"/>
</dbReference>
<evidence type="ECO:0008006" key="5">
    <source>
        <dbReference type="Google" id="ProtNLM"/>
    </source>
</evidence>
<protein>
    <recommendedName>
        <fullName evidence="5">HNH endonuclease</fullName>
    </recommendedName>
</protein>
<dbReference type="CDD" id="cd00085">
    <property type="entry name" value="HNHc"/>
    <property type="match status" value="1"/>
</dbReference>
<reference evidence="1 3" key="1">
    <citation type="journal article" date="2018" name="Elife">
        <title>Discovery and characterization of a prevalent human gut bacterial enzyme sufficient for the inactivation of a family of plant toxins.</title>
        <authorList>
            <person name="Koppel N."/>
            <person name="Bisanz J.E."/>
            <person name="Pandelia M.E."/>
            <person name="Turnbaugh P.J."/>
            <person name="Balskus E.P."/>
        </authorList>
    </citation>
    <scope>NUCLEOTIDE SEQUENCE [LARGE SCALE GENOMIC DNA]</scope>
    <source>
        <strain evidence="1 3">DSM 16107</strain>
    </source>
</reference>
<proteinExistence type="predicted"/>
<dbReference type="EMBL" id="PPTT01000004">
    <property type="protein sequence ID" value="RDB70667.1"/>
    <property type="molecule type" value="Genomic_DNA"/>
</dbReference>
<reference evidence="4" key="2">
    <citation type="submission" date="2018-05" db="EMBL/GenBank/DDBJ databases">
        <title>Genome Sequencing of selected type strains of the family Eggerthellaceae.</title>
        <authorList>
            <person name="Danylec N."/>
            <person name="Stoll D.A."/>
            <person name="Doetsch A."/>
            <person name="Huch M."/>
        </authorList>
    </citation>
    <scope>NUCLEOTIDE SEQUENCE [LARGE SCALE GENOMIC DNA]</scope>
    <source>
        <strain evidence="4">DSM 16107</strain>
    </source>
</reference>
<dbReference type="InterPro" id="IPR003615">
    <property type="entry name" value="HNH_nuc"/>
</dbReference>
<comment type="caution">
    <text evidence="2">The sequence shown here is derived from an EMBL/GenBank/DDBJ whole genome shotgun (WGS) entry which is preliminary data.</text>
</comment>
<dbReference type="Proteomes" id="UP000270112">
    <property type="component" value="Unassembled WGS sequence"/>
</dbReference>
<dbReference type="AlphaFoldDB" id="A0A3N0IV01"/>
<name>A0A3N0IV01_9ACTN</name>
<reference evidence="2" key="3">
    <citation type="journal article" date="2019" name="Microbiol. Resour. Announc.">
        <title>Draft Genome Sequences of Type Strains of Gordonibacter faecihominis, Paraeggerthella hongkongensis, Parvibacter caecicola,Slackia equolifaciens, Slackia faecicanis, and Slackia isoflavoniconvertens.</title>
        <authorList>
            <person name="Danylec N."/>
            <person name="Stoll D.A."/>
            <person name="Dotsch A."/>
            <person name="Huch M."/>
        </authorList>
    </citation>
    <scope>NUCLEOTIDE SEQUENCE</scope>
    <source>
        <strain evidence="2">DSM 16107</strain>
    </source>
</reference>
<evidence type="ECO:0000313" key="4">
    <source>
        <dbReference type="Proteomes" id="UP000270112"/>
    </source>
</evidence>
<sequence length="120" mass="13095">MPDGTRCKVVTEAQPRMRQGRRPDAERLASEPWRADGYGSAYRKARQQAMERQGGRCAATGEQVAVKRDGTWRIVQPGAGVHHRTALCDGGSDDPANLVLLSASAHARIDAERRRGEGSQ</sequence>
<accession>A0A3N0IV01</accession>
<evidence type="ECO:0000313" key="2">
    <source>
        <dbReference type="EMBL" id="RNM40775.1"/>
    </source>
</evidence>
<dbReference type="Gene3D" id="1.10.30.50">
    <property type="match status" value="1"/>
</dbReference>
<organism evidence="2 4">
    <name type="scientific">Eggerthella sinensis</name>
    <dbReference type="NCBI Taxonomy" id="242230"/>
    <lineage>
        <taxon>Bacteria</taxon>
        <taxon>Bacillati</taxon>
        <taxon>Actinomycetota</taxon>
        <taxon>Coriobacteriia</taxon>
        <taxon>Eggerthellales</taxon>
        <taxon>Eggerthellaceae</taxon>
        <taxon>Eggerthella</taxon>
    </lineage>
</organism>